<reference evidence="2 3" key="1">
    <citation type="journal article" date="2024" name="Science">
        <title>Giant polyketide synthase enzymes in the biosynthesis of giant marine polyether toxins.</title>
        <authorList>
            <person name="Fallon T.R."/>
            <person name="Shende V.V."/>
            <person name="Wierzbicki I.H."/>
            <person name="Pendleton A.L."/>
            <person name="Watervoot N.F."/>
            <person name="Auber R.P."/>
            <person name="Gonzalez D.J."/>
            <person name="Wisecaver J.H."/>
            <person name="Moore B.S."/>
        </authorList>
    </citation>
    <scope>NUCLEOTIDE SEQUENCE [LARGE SCALE GENOMIC DNA]</scope>
    <source>
        <strain evidence="2 3">12B1</strain>
    </source>
</reference>
<keyword evidence="1" id="KW-1133">Transmembrane helix</keyword>
<name>A0AB34JNF4_PRYPA</name>
<dbReference type="Proteomes" id="UP001515480">
    <property type="component" value="Unassembled WGS sequence"/>
</dbReference>
<sequence length="653" mass="69556">MPSYSNEPSLYIHPYSQGTDYSLVTNLLSNDLYAAHPSHPSQRRVGSLGIPDSTLHETNDVRQANYVYADSRYSVKTYFDAIGKSKDSVNTTGFSEIGFLPAFGTVPYEAALTGTGHHWAWATCEWLTHCNASVDYPGSACNVTKNAMIIEGYCFTSDTDSLECGRMVDTTDKFNRVTRVTSSTARCPRGSPATGLGNFVSKRLLVGGCMLTSDANYSSHAEVHVPQMCNTPANYLQGCMFPGATNYDPLAVQPTNCHYNIKGCTSSVAVNYNSEAYVDDGSCITAVYGCTVQSTSTSYANVANNTPSYQQRYVGLPLRSVGHYIYDAYPAVLNYDAAANVNKGCIVAIEGCTDSNSVNYDSRANINSVTWCVPVVVGCMMPTYHAASYNFRGSGYKSHDRDGGAANYDPAATVHDQASCIVERYGCMDSLAFNYDSRATVNWKCYSKQSGCLDDASPNFNCSKFGFDSGDPPVYTAYTTPCTDNWPRVTTHDSTYCTNTQPPSPPPVSLRGGGRIRMTVTFPVDGSLEDFGPAQQAAILASYIATMGPTFAGATIAATGGSVNLGMSNTVQGSGGFATSSAAVNNQFSSLSSINNALGVNALALPSISAEELDAEDDVALIVGATVGGVVGGILLIALVYVIIKRKGKKVEA</sequence>
<keyword evidence="1" id="KW-0812">Transmembrane</keyword>
<dbReference type="AlphaFoldDB" id="A0AB34JNF4"/>
<comment type="caution">
    <text evidence="2">The sequence shown here is derived from an EMBL/GenBank/DDBJ whole genome shotgun (WGS) entry which is preliminary data.</text>
</comment>
<proteinExistence type="predicted"/>
<dbReference type="EMBL" id="JBGBPQ010000005">
    <property type="protein sequence ID" value="KAL1523545.1"/>
    <property type="molecule type" value="Genomic_DNA"/>
</dbReference>
<feature type="transmembrane region" description="Helical" evidence="1">
    <location>
        <begin position="619"/>
        <end position="644"/>
    </location>
</feature>
<gene>
    <name evidence="2" type="ORF">AB1Y20_018482</name>
</gene>
<protein>
    <submittedName>
        <fullName evidence="2">Uncharacterized protein</fullName>
    </submittedName>
</protein>
<accession>A0AB34JNF4</accession>
<keyword evidence="1" id="KW-0472">Membrane</keyword>
<evidence type="ECO:0000256" key="1">
    <source>
        <dbReference type="SAM" id="Phobius"/>
    </source>
</evidence>
<keyword evidence="3" id="KW-1185">Reference proteome</keyword>
<evidence type="ECO:0000313" key="2">
    <source>
        <dbReference type="EMBL" id="KAL1523545.1"/>
    </source>
</evidence>
<organism evidence="2 3">
    <name type="scientific">Prymnesium parvum</name>
    <name type="common">Toxic golden alga</name>
    <dbReference type="NCBI Taxonomy" id="97485"/>
    <lineage>
        <taxon>Eukaryota</taxon>
        <taxon>Haptista</taxon>
        <taxon>Haptophyta</taxon>
        <taxon>Prymnesiophyceae</taxon>
        <taxon>Prymnesiales</taxon>
        <taxon>Prymnesiaceae</taxon>
        <taxon>Prymnesium</taxon>
    </lineage>
</organism>
<evidence type="ECO:0000313" key="3">
    <source>
        <dbReference type="Proteomes" id="UP001515480"/>
    </source>
</evidence>